<keyword evidence="4 7" id="KW-0949">S-adenosyl-L-methionine</keyword>
<dbReference type="AlphaFoldDB" id="A0A4R2HHF1"/>
<dbReference type="Gene3D" id="3.40.50.150">
    <property type="entry name" value="Vaccinia Virus protein VP39"/>
    <property type="match status" value="1"/>
</dbReference>
<evidence type="ECO:0000256" key="5">
    <source>
        <dbReference type="ARBA" id="ARBA00022747"/>
    </source>
</evidence>
<dbReference type="GO" id="GO:0009307">
    <property type="term" value="P:DNA restriction-modification system"/>
    <property type="evidence" value="ECO:0007669"/>
    <property type="project" value="UniProtKB-KW"/>
</dbReference>
<evidence type="ECO:0000256" key="6">
    <source>
        <dbReference type="ARBA" id="ARBA00047422"/>
    </source>
</evidence>
<keyword evidence="5" id="KW-0680">Restriction system</keyword>
<dbReference type="GO" id="GO:0032259">
    <property type="term" value="P:methylation"/>
    <property type="evidence" value="ECO:0007669"/>
    <property type="project" value="UniProtKB-KW"/>
</dbReference>
<dbReference type="GO" id="GO:0003886">
    <property type="term" value="F:DNA (cytosine-5-)-methyltransferase activity"/>
    <property type="evidence" value="ECO:0007669"/>
    <property type="project" value="UniProtKB-EC"/>
</dbReference>
<evidence type="ECO:0000256" key="8">
    <source>
        <dbReference type="RuleBase" id="RU000416"/>
    </source>
</evidence>
<organism evidence="9 10">
    <name type="scientific">Pedobacter psychrotolerans</name>
    <dbReference type="NCBI Taxonomy" id="1843235"/>
    <lineage>
        <taxon>Bacteria</taxon>
        <taxon>Pseudomonadati</taxon>
        <taxon>Bacteroidota</taxon>
        <taxon>Sphingobacteriia</taxon>
        <taxon>Sphingobacteriales</taxon>
        <taxon>Sphingobacteriaceae</taxon>
        <taxon>Pedobacter</taxon>
    </lineage>
</organism>
<evidence type="ECO:0000256" key="4">
    <source>
        <dbReference type="ARBA" id="ARBA00022691"/>
    </source>
</evidence>
<dbReference type="Gene3D" id="3.90.120.10">
    <property type="entry name" value="DNA Methylase, subunit A, domain 2"/>
    <property type="match status" value="1"/>
</dbReference>
<evidence type="ECO:0000313" key="10">
    <source>
        <dbReference type="Proteomes" id="UP000295684"/>
    </source>
</evidence>
<comment type="caution">
    <text evidence="9">The sequence shown here is derived from an EMBL/GenBank/DDBJ whole genome shotgun (WGS) entry which is preliminary data.</text>
</comment>
<dbReference type="PROSITE" id="PS51679">
    <property type="entry name" value="SAM_MT_C5"/>
    <property type="match status" value="1"/>
</dbReference>
<dbReference type="Proteomes" id="UP000295684">
    <property type="component" value="Unassembled WGS sequence"/>
</dbReference>
<proteinExistence type="inferred from homology"/>
<dbReference type="PRINTS" id="PR00105">
    <property type="entry name" value="C5METTRFRASE"/>
</dbReference>
<dbReference type="SUPFAM" id="SSF53335">
    <property type="entry name" value="S-adenosyl-L-methionine-dependent methyltransferases"/>
    <property type="match status" value="1"/>
</dbReference>
<dbReference type="PANTHER" id="PTHR10629">
    <property type="entry name" value="CYTOSINE-SPECIFIC METHYLTRANSFERASE"/>
    <property type="match status" value="1"/>
</dbReference>
<gene>
    <name evidence="9" type="ORF">EV200_103420</name>
</gene>
<dbReference type="PANTHER" id="PTHR10629:SF52">
    <property type="entry name" value="DNA (CYTOSINE-5)-METHYLTRANSFERASE 1"/>
    <property type="match status" value="1"/>
</dbReference>
<comment type="similarity">
    <text evidence="7 8">Belongs to the class I-like SAM-binding methyltransferase superfamily. C5-methyltransferase family.</text>
</comment>
<comment type="catalytic activity">
    <reaction evidence="6">
        <text>a 2'-deoxycytidine in DNA + S-adenosyl-L-methionine = a 5-methyl-2'-deoxycytidine in DNA + S-adenosyl-L-homocysteine + H(+)</text>
        <dbReference type="Rhea" id="RHEA:13681"/>
        <dbReference type="Rhea" id="RHEA-COMP:11369"/>
        <dbReference type="Rhea" id="RHEA-COMP:11370"/>
        <dbReference type="ChEBI" id="CHEBI:15378"/>
        <dbReference type="ChEBI" id="CHEBI:57856"/>
        <dbReference type="ChEBI" id="CHEBI:59789"/>
        <dbReference type="ChEBI" id="CHEBI:85452"/>
        <dbReference type="ChEBI" id="CHEBI:85454"/>
        <dbReference type="EC" id="2.1.1.37"/>
    </reaction>
</comment>
<evidence type="ECO:0000256" key="7">
    <source>
        <dbReference type="PROSITE-ProRule" id="PRU01016"/>
    </source>
</evidence>
<evidence type="ECO:0000313" key="9">
    <source>
        <dbReference type="EMBL" id="TCO27086.1"/>
    </source>
</evidence>
<dbReference type="GO" id="GO:0003677">
    <property type="term" value="F:DNA binding"/>
    <property type="evidence" value="ECO:0007669"/>
    <property type="project" value="TreeGrafter"/>
</dbReference>
<name>A0A4R2HHF1_9SPHI</name>
<dbReference type="InterPro" id="IPR001525">
    <property type="entry name" value="C5_MeTfrase"/>
</dbReference>
<dbReference type="GO" id="GO:0044027">
    <property type="term" value="P:negative regulation of gene expression via chromosomal CpG island methylation"/>
    <property type="evidence" value="ECO:0007669"/>
    <property type="project" value="TreeGrafter"/>
</dbReference>
<feature type="active site" evidence="7">
    <location>
        <position position="99"/>
    </location>
</feature>
<accession>A0A4R2HHF1</accession>
<dbReference type="InterPro" id="IPR050390">
    <property type="entry name" value="C5-Methyltransferase"/>
</dbReference>
<dbReference type="Pfam" id="PF00145">
    <property type="entry name" value="DNA_methylase"/>
    <property type="match status" value="1"/>
</dbReference>
<dbReference type="InterPro" id="IPR029063">
    <property type="entry name" value="SAM-dependent_MTases_sf"/>
</dbReference>
<sequence>MIASEHKIPILSFYSGGGFMDMGFQQAGFVPVWSNEFDSSFAKMNQQGMGSWKKANGIEDGHHAFDTRSVTDINTSEILQNGFPSGVPEIFGMIGGPPCQDFTINGKMEGFAGERGKLTAVYLEKVLELKPTFFIMENVTGLIRNVGSKAFLFELLKKVGKKYLIDYSVLNALDFGVPQSRERVFFVGLRKKGLTSKMIAKALDGPWFPFPLNEKYHGAETKFPWSLVSDFGGQPIKPEKLPIELCVEDCLVKEGEEAITANANEYFNFRLPPERLMAIKEGETTRPSFKRLHRYRYSPTACYGNNEVHLHPYLNRRLSVRETLRIQGVPDEYQLSAEVPMTKKFKMIGNGVPVPLARAMAEAMAKFLHSTGVLVRKRKRKPATEAV</sequence>
<keyword evidence="3 7" id="KW-0808">Transferase</keyword>
<dbReference type="EC" id="2.1.1.37" evidence="1"/>
<evidence type="ECO:0000256" key="3">
    <source>
        <dbReference type="ARBA" id="ARBA00022679"/>
    </source>
</evidence>
<evidence type="ECO:0000256" key="1">
    <source>
        <dbReference type="ARBA" id="ARBA00011975"/>
    </source>
</evidence>
<dbReference type="NCBIfam" id="TIGR00675">
    <property type="entry name" value="dcm"/>
    <property type="match status" value="1"/>
</dbReference>
<evidence type="ECO:0000256" key="2">
    <source>
        <dbReference type="ARBA" id="ARBA00022603"/>
    </source>
</evidence>
<reference evidence="9 10" key="1">
    <citation type="submission" date="2019-03" db="EMBL/GenBank/DDBJ databases">
        <title>Genomic Encyclopedia of Type Strains, Phase IV (KMG-IV): sequencing the most valuable type-strain genomes for metagenomic binning, comparative biology and taxonomic classification.</title>
        <authorList>
            <person name="Goeker M."/>
        </authorList>
    </citation>
    <scope>NUCLEOTIDE SEQUENCE [LARGE SCALE GENOMIC DNA]</scope>
    <source>
        <strain evidence="9 10">DSM 103236</strain>
    </source>
</reference>
<dbReference type="EMBL" id="SLWO01000003">
    <property type="protein sequence ID" value="TCO27086.1"/>
    <property type="molecule type" value="Genomic_DNA"/>
</dbReference>
<protein>
    <recommendedName>
        <fullName evidence="1">DNA (cytosine-5-)-methyltransferase</fullName>
        <ecNumber evidence="1">2.1.1.37</ecNumber>
    </recommendedName>
</protein>
<dbReference type="RefSeq" id="WP_229676816.1">
    <property type="nucleotide sequence ID" value="NZ_BMJO01000004.1"/>
</dbReference>
<keyword evidence="2 7" id="KW-0489">Methyltransferase</keyword>